<name>A0A1T0CEA9_9GAMM</name>
<dbReference type="AlphaFoldDB" id="A0A1T0CEA9"/>
<dbReference type="RefSeq" id="WP_078307384.1">
    <property type="nucleotide sequence ID" value="NZ_MUYT01000007.1"/>
</dbReference>
<accession>A0A1T0CEA9</accession>
<dbReference type="STRING" id="90241.B0682_05920"/>
<feature type="transmembrane region" description="Helical" evidence="1">
    <location>
        <begin position="24"/>
        <end position="42"/>
    </location>
</feature>
<proteinExistence type="predicted"/>
<organism evidence="2 3">
    <name type="scientific">Lwoffella lincolnii</name>
    <dbReference type="NCBI Taxonomy" id="90241"/>
    <lineage>
        <taxon>Bacteria</taxon>
        <taxon>Pseudomonadati</taxon>
        <taxon>Pseudomonadota</taxon>
        <taxon>Gammaproteobacteria</taxon>
        <taxon>Moraxellales</taxon>
        <taxon>Moraxellaceae</taxon>
        <taxon>Lwoffella</taxon>
    </lineage>
</organism>
<keyword evidence="1" id="KW-1133">Transmembrane helix</keyword>
<dbReference type="OrthoDB" id="6647437at2"/>
<keyword evidence="1" id="KW-0812">Transmembrane</keyword>
<reference evidence="2 3" key="1">
    <citation type="submission" date="2017-02" db="EMBL/GenBank/DDBJ databases">
        <title>Draft genome sequence of Moraxella lincolnii CCUG 9405T type strain.</title>
        <authorList>
            <person name="Salva-Serra F."/>
            <person name="Engstrom-Jakobsson H."/>
            <person name="Thorell K."/>
            <person name="Jaen-Luchoro D."/>
            <person name="Gonzales-Siles L."/>
            <person name="Karlsson R."/>
            <person name="Yazdan S."/>
            <person name="Boulund F."/>
            <person name="Johnning A."/>
            <person name="Engstrand L."/>
            <person name="Kristiansson E."/>
            <person name="Moore E."/>
        </authorList>
    </citation>
    <scope>NUCLEOTIDE SEQUENCE [LARGE SCALE GENOMIC DNA]</scope>
    <source>
        <strain evidence="2 3">CCUG 9405</strain>
    </source>
</reference>
<feature type="transmembrane region" description="Helical" evidence="1">
    <location>
        <begin position="48"/>
        <end position="66"/>
    </location>
</feature>
<dbReference type="Proteomes" id="UP000191094">
    <property type="component" value="Unassembled WGS sequence"/>
</dbReference>
<keyword evidence="3" id="KW-1185">Reference proteome</keyword>
<evidence type="ECO:0000256" key="1">
    <source>
        <dbReference type="SAM" id="Phobius"/>
    </source>
</evidence>
<evidence type="ECO:0000313" key="2">
    <source>
        <dbReference type="EMBL" id="OOS20674.1"/>
    </source>
</evidence>
<evidence type="ECO:0000313" key="3">
    <source>
        <dbReference type="Proteomes" id="UP000191094"/>
    </source>
</evidence>
<sequence length="166" mass="19326">MSDDGLDGYSDAHWRIDCVIRPSWLKYGIVLMVMLSVVMVCVTQNLTLMGWLILGVMVVLLSVWQIRQGRISHLTEPPKSVMTVNIYEQATHQNQSIEATWLIRHHRQNTDPQLWQGYLSESAVYPMVVQLRFKIVEPFSRNLTVNVWQDQVDARHWQLINVLARL</sequence>
<protein>
    <submittedName>
        <fullName evidence="2">Uncharacterized protein</fullName>
    </submittedName>
</protein>
<comment type="caution">
    <text evidence="2">The sequence shown here is derived from an EMBL/GenBank/DDBJ whole genome shotgun (WGS) entry which is preliminary data.</text>
</comment>
<dbReference type="EMBL" id="MUYT01000007">
    <property type="protein sequence ID" value="OOS20674.1"/>
    <property type="molecule type" value="Genomic_DNA"/>
</dbReference>
<gene>
    <name evidence="2" type="ORF">B0682_05920</name>
</gene>
<keyword evidence="1" id="KW-0472">Membrane</keyword>